<dbReference type="AlphaFoldDB" id="A0A3M6UIK8"/>
<dbReference type="InterPro" id="IPR007369">
    <property type="entry name" value="Peptidase_A22B_SPP"/>
</dbReference>
<evidence type="ECO:0000256" key="2">
    <source>
        <dbReference type="ARBA" id="ARBA00022824"/>
    </source>
</evidence>
<accession>A0A3M6UIK8</accession>
<dbReference type="PANTHER" id="PTHR12174:SF23">
    <property type="entry name" value="MINOR HISTOCOMPATIBILITY ANTIGEN H13"/>
    <property type="match status" value="1"/>
</dbReference>
<evidence type="ECO:0000256" key="3">
    <source>
        <dbReference type="SAM" id="Phobius"/>
    </source>
</evidence>
<dbReference type="GO" id="GO:0042500">
    <property type="term" value="F:aspartic endopeptidase activity, intramembrane cleaving"/>
    <property type="evidence" value="ECO:0007669"/>
    <property type="project" value="InterPro"/>
</dbReference>
<dbReference type="GO" id="GO:0098553">
    <property type="term" value="C:lumenal side of endoplasmic reticulum membrane"/>
    <property type="evidence" value="ECO:0007669"/>
    <property type="project" value="TreeGrafter"/>
</dbReference>
<evidence type="ECO:0008006" key="6">
    <source>
        <dbReference type="Google" id="ProtNLM"/>
    </source>
</evidence>
<keyword evidence="3" id="KW-0812">Transmembrane</keyword>
<dbReference type="GO" id="GO:0006465">
    <property type="term" value="P:signal peptide processing"/>
    <property type="evidence" value="ECO:0007669"/>
    <property type="project" value="TreeGrafter"/>
</dbReference>
<keyword evidence="3" id="KW-1133">Transmembrane helix</keyword>
<dbReference type="GO" id="GO:0098554">
    <property type="term" value="C:cytoplasmic side of endoplasmic reticulum membrane"/>
    <property type="evidence" value="ECO:0007669"/>
    <property type="project" value="TreeGrafter"/>
</dbReference>
<keyword evidence="3" id="KW-0472">Membrane</keyword>
<keyword evidence="5" id="KW-1185">Reference proteome</keyword>
<evidence type="ECO:0000313" key="4">
    <source>
        <dbReference type="EMBL" id="RMX53466.1"/>
    </source>
</evidence>
<organism evidence="4 5">
    <name type="scientific">Pocillopora damicornis</name>
    <name type="common">Cauliflower coral</name>
    <name type="synonym">Millepora damicornis</name>
    <dbReference type="NCBI Taxonomy" id="46731"/>
    <lineage>
        <taxon>Eukaryota</taxon>
        <taxon>Metazoa</taxon>
        <taxon>Cnidaria</taxon>
        <taxon>Anthozoa</taxon>
        <taxon>Hexacorallia</taxon>
        <taxon>Scleractinia</taxon>
        <taxon>Astrocoeniina</taxon>
        <taxon>Pocilloporidae</taxon>
        <taxon>Pocillopora</taxon>
    </lineage>
</organism>
<dbReference type="GO" id="GO:0033619">
    <property type="term" value="P:membrane protein proteolysis"/>
    <property type="evidence" value="ECO:0007669"/>
    <property type="project" value="TreeGrafter"/>
</dbReference>
<feature type="transmembrane region" description="Helical" evidence="3">
    <location>
        <begin position="36"/>
        <end position="58"/>
    </location>
</feature>
<dbReference type="PANTHER" id="PTHR12174">
    <property type="entry name" value="SIGNAL PEPTIDE PEPTIDASE"/>
    <property type="match status" value="1"/>
</dbReference>
<evidence type="ECO:0000256" key="1">
    <source>
        <dbReference type="ARBA" id="ARBA00004477"/>
    </source>
</evidence>
<feature type="transmembrane region" description="Helical" evidence="3">
    <location>
        <begin position="79"/>
        <end position="97"/>
    </location>
</feature>
<protein>
    <recommendedName>
        <fullName evidence="6">Minor histocompatibility antigen H13</fullName>
    </recommendedName>
</protein>
<dbReference type="STRING" id="46731.A0A3M6UIK8"/>
<dbReference type="Proteomes" id="UP000275408">
    <property type="component" value="Unassembled WGS sequence"/>
</dbReference>
<comment type="caution">
    <text evidence="4">The sequence shown here is derived from an EMBL/GenBank/DDBJ whole genome shotgun (WGS) entry which is preliminary data.</text>
</comment>
<dbReference type="EMBL" id="RCHS01001430">
    <property type="protein sequence ID" value="RMX53466.1"/>
    <property type="molecule type" value="Genomic_DNA"/>
</dbReference>
<dbReference type="Pfam" id="PF04258">
    <property type="entry name" value="Peptidase_A22B"/>
    <property type="match status" value="1"/>
</dbReference>
<sequence length="133" mass="14539">MAESVVNETVANLSATVNETAKNVTGRAAATPEGMLMAYSSLVLMALLPIFFGSFRSVKYLIEQKKSGEKPESMTSKDAAMFPIIASCTLLGLYIFFKVRHLISKLIFFDEGLVLETLALKLFTGANLCYQLS</sequence>
<keyword evidence="2" id="KW-0256">Endoplasmic reticulum</keyword>
<gene>
    <name evidence="4" type="ORF">pdam_00013289</name>
</gene>
<evidence type="ECO:0000313" key="5">
    <source>
        <dbReference type="Proteomes" id="UP000275408"/>
    </source>
</evidence>
<dbReference type="OrthoDB" id="29661at2759"/>
<proteinExistence type="predicted"/>
<reference evidence="4 5" key="1">
    <citation type="journal article" date="2018" name="Sci. Rep.">
        <title>Comparative analysis of the Pocillopora damicornis genome highlights role of immune system in coral evolution.</title>
        <authorList>
            <person name="Cunning R."/>
            <person name="Bay R.A."/>
            <person name="Gillette P."/>
            <person name="Baker A.C."/>
            <person name="Traylor-Knowles N."/>
        </authorList>
    </citation>
    <scope>NUCLEOTIDE SEQUENCE [LARGE SCALE GENOMIC DNA]</scope>
    <source>
        <strain evidence="4">RSMAS</strain>
        <tissue evidence="4">Whole animal</tissue>
    </source>
</reference>
<comment type="subcellular location">
    <subcellularLocation>
        <location evidence="1">Endoplasmic reticulum membrane</location>
        <topology evidence="1">Multi-pass membrane protein</topology>
    </subcellularLocation>
</comment>
<name>A0A3M6UIK8_POCDA</name>